<organism evidence="3">
    <name type="scientific">Coccolithus braarudii</name>
    <dbReference type="NCBI Taxonomy" id="221442"/>
    <lineage>
        <taxon>Eukaryota</taxon>
        <taxon>Haptista</taxon>
        <taxon>Haptophyta</taxon>
        <taxon>Prymnesiophyceae</taxon>
        <taxon>Coccolithales</taxon>
        <taxon>Coccolithaceae</taxon>
        <taxon>Coccolithus</taxon>
    </lineage>
</organism>
<dbReference type="PROSITE" id="PS51532">
    <property type="entry name" value="PITH"/>
    <property type="match status" value="1"/>
</dbReference>
<dbReference type="Gene3D" id="2.60.120.470">
    <property type="entry name" value="PITH domain"/>
    <property type="match status" value="1"/>
</dbReference>
<dbReference type="InterPro" id="IPR037047">
    <property type="entry name" value="PITH_dom_sf"/>
</dbReference>
<dbReference type="InterPro" id="IPR008979">
    <property type="entry name" value="Galactose-bd-like_sf"/>
</dbReference>
<dbReference type="PANTHER" id="PTHR12175:SF1">
    <property type="entry name" value="PITH DOMAIN-CONTAINING PROTEIN 1"/>
    <property type="match status" value="1"/>
</dbReference>
<gene>
    <name evidence="3" type="ORF">CPEL01642_LOCUS4845</name>
</gene>
<dbReference type="AlphaFoldDB" id="A0A7S0L3Y3"/>
<dbReference type="EMBL" id="HBEY01010024">
    <property type="protein sequence ID" value="CAD8601514.1"/>
    <property type="molecule type" value="Transcribed_RNA"/>
</dbReference>
<name>A0A7S0L3Y3_9EUKA</name>
<evidence type="ECO:0000313" key="3">
    <source>
        <dbReference type="EMBL" id="CAD8601514.1"/>
    </source>
</evidence>
<dbReference type="GO" id="GO:0005737">
    <property type="term" value="C:cytoplasm"/>
    <property type="evidence" value="ECO:0007669"/>
    <property type="project" value="UniProtKB-ARBA"/>
</dbReference>
<sequence length="207" mass="23104">MAHSGPFRCECGQLHGLEFQGPSNDLLPYIDTPGVSALNESVGGACRRVFKPYDQRLEHEGFVDSEDDDPQLLLHIPFTCPVNIRSLHLVGGEEGATPRELRAFVNHETLDFSDAELMPPVQQWDIAPTDPTGTLEYPTQFTRFKNVTRLYLFVANNHGAEQTRIRYIGLKGTGTDHKREAVKNAVYELKPTPETNALKDQTSARIG</sequence>
<dbReference type="Pfam" id="PF06201">
    <property type="entry name" value="PITH"/>
    <property type="match status" value="1"/>
</dbReference>
<protein>
    <recommendedName>
        <fullName evidence="2">PITH domain-containing protein</fullName>
    </recommendedName>
</protein>
<proteinExistence type="inferred from homology"/>
<dbReference type="InterPro" id="IPR045099">
    <property type="entry name" value="PITH1-like"/>
</dbReference>
<evidence type="ECO:0000259" key="2">
    <source>
        <dbReference type="PROSITE" id="PS51532"/>
    </source>
</evidence>
<evidence type="ECO:0000256" key="1">
    <source>
        <dbReference type="ARBA" id="ARBA00025788"/>
    </source>
</evidence>
<accession>A0A7S0L3Y3</accession>
<dbReference type="PANTHER" id="PTHR12175">
    <property type="entry name" value="AD039 HT014 THIOREDOXIN FAMILY TRP26"/>
    <property type="match status" value="1"/>
</dbReference>
<feature type="domain" description="PITH" evidence="2">
    <location>
        <begin position="15"/>
        <end position="190"/>
    </location>
</feature>
<reference evidence="3" key="1">
    <citation type="submission" date="2021-01" db="EMBL/GenBank/DDBJ databases">
        <authorList>
            <person name="Corre E."/>
            <person name="Pelletier E."/>
            <person name="Niang G."/>
            <person name="Scheremetjew M."/>
            <person name="Finn R."/>
            <person name="Kale V."/>
            <person name="Holt S."/>
            <person name="Cochrane G."/>
            <person name="Meng A."/>
            <person name="Brown T."/>
            <person name="Cohen L."/>
        </authorList>
    </citation>
    <scope>NUCLEOTIDE SEQUENCE</scope>
    <source>
        <strain evidence="3">PLY182g</strain>
    </source>
</reference>
<dbReference type="SUPFAM" id="SSF49785">
    <property type="entry name" value="Galactose-binding domain-like"/>
    <property type="match status" value="1"/>
</dbReference>
<dbReference type="InterPro" id="IPR010400">
    <property type="entry name" value="PITH_dom"/>
</dbReference>
<comment type="similarity">
    <text evidence="1">Belongs to the PITHD1 family.</text>
</comment>